<evidence type="ECO:0000256" key="2">
    <source>
        <dbReference type="SAM" id="SignalP"/>
    </source>
</evidence>
<reference evidence="3 4" key="1">
    <citation type="submission" date="2015-07" db="EMBL/GenBank/DDBJ databases">
        <title>Comparative genomics of the Sigatoka disease complex on banana suggests a link between parallel evolutionary changes in Pseudocercospora fijiensis and Pseudocercospora eumusae and increased virulence on the banana host.</title>
        <authorList>
            <person name="Chang T.-C."/>
            <person name="Salvucci A."/>
            <person name="Crous P.W."/>
            <person name="Stergiopoulos I."/>
        </authorList>
    </citation>
    <scope>NUCLEOTIDE SEQUENCE [LARGE SCALE GENOMIC DNA]</scope>
    <source>
        <strain evidence="3 4">CBS 116634</strain>
    </source>
</reference>
<dbReference type="EMBL" id="LFZO01000367">
    <property type="protein sequence ID" value="KXT09162.1"/>
    <property type="molecule type" value="Genomic_DNA"/>
</dbReference>
<gene>
    <name evidence="3" type="ORF">AC579_7295</name>
</gene>
<protein>
    <submittedName>
        <fullName evidence="3">Uncharacterized protein</fullName>
    </submittedName>
</protein>
<organism evidence="3 4">
    <name type="scientific">Pseudocercospora musae</name>
    <dbReference type="NCBI Taxonomy" id="113226"/>
    <lineage>
        <taxon>Eukaryota</taxon>
        <taxon>Fungi</taxon>
        <taxon>Dikarya</taxon>
        <taxon>Ascomycota</taxon>
        <taxon>Pezizomycotina</taxon>
        <taxon>Dothideomycetes</taxon>
        <taxon>Dothideomycetidae</taxon>
        <taxon>Mycosphaerellales</taxon>
        <taxon>Mycosphaerellaceae</taxon>
        <taxon>Pseudocercospora</taxon>
    </lineage>
</organism>
<keyword evidence="2" id="KW-0732">Signal</keyword>
<feature type="coiled-coil region" evidence="1">
    <location>
        <begin position="171"/>
        <end position="205"/>
    </location>
</feature>
<dbReference type="AlphaFoldDB" id="A0A139I3M0"/>
<dbReference type="OrthoDB" id="3881872at2759"/>
<name>A0A139I3M0_9PEZI</name>
<keyword evidence="4" id="KW-1185">Reference proteome</keyword>
<proteinExistence type="predicted"/>
<evidence type="ECO:0000313" key="3">
    <source>
        <dbReference type="EMBL" id="KXT09162.1"/>
    </source>
</evidence>
<evidence type="ECO:0000313" key="4">
    <source>
        <dbReference type="Proteomes" id="UP000073492"/>
    </source>
</evidence>
<comment type="caution">
    <text evidence="3">The sequence shown here is derived from an EMBL/GenBank/DDBJ whole genome shotgun (WGS) entry which is preliminary data.</text>
</comment>
<feature type="chain" id="PRO_5007297130" evidence="2">
    <location>
        <begin position="22"/>
        <end position="208"/>
    </location>
</feature>
<sequence>MGVAGNRCLFYCACLLAVAMGEQCAAKATIEKEENRLLRIQAHKVNSERNRVPEYSMNSKKKLGDKGVWVDRHGVMQEDKPRYHIIAARHRRKVKEYRIMSHGGKGLENVNEEDWPEYINLKPYDVADEDYVKQNEEAPTLEIAHTYGKRKIDWTTSVVRLSDPVVRDIDCDELEKAGQLTEESLEILLEELRKMEGRDHLAEKEGRR</sequence>
<accession>A0A139I3M0</accession>
<evidence type="ECO:0000256" key="1">
    <source>
        <dbReference type="SAM" id="Coils"/>
    </source>
</evidence>
<dbReference type="Proteomes" id="UP000073492">
    <property type="component" value="Unassembled WGS sequence"/>
</dbReference>
<keyword evidence="1" id="KW-0175">Coiled coil</keyword>
<feature type="signal peptide" evidence="2">
    <location>
        <begin position="1"/>
        <end position="21"/>
    </location>
</feature>